<protein>
    <submittedName>
        <fullName evidence="1">Uncharacterized protein</fullName>
    </submittedName>
</protein>
<accession>A0A655JBL0</accession>
<evidence type="ECO:0000313" key="2">
    <source>
        <dbReference type="EMBL" id="COX21497.1"/>
    </source>
</evidence>
<evidence type="ECO:0000313" key="4">
    <source>
        <dbReference type="Proteomes" id="UP000044938"/>
    </source>
</evidence>
<dbReference type="EMBL" id="CSAJ01000454">
    <property type="protein sequence ID" value="COW67732.1"/>
    <property type="molecule type" value="Genomic_DNA"/>
</dbReference>
<reference evidence="2" key="2">
    <citation type="submission" date="2015-03" db="EMBL/GenBank/DDBJ databases">
        <authorList>
            <consortium name="Pathogen Informatics"/>
            <person name="Murphy D."/>
        </authorList>
    </citation>
    <scope>NUCLEOTIDE SEQUENCE</scope>
    <source>
        <strain evidence="2">N09902308</strain>
    </source>
</reference>
<dbReference type="Proteomes" id="UP000039021">
    <property type="component" value="Unassembled WGS sequence"/>
</dbReference>
<evidence type="ECO:0000313" key="3">
    <source>
        <dbReference type="Proteomes" id="UP000039021"/>
    </source>
</evidence>
<name>A0A655JBL0_MYCTX</name>
<dbReference type="AlphaFoldDB" id="A0A655JBL0"/>
<organism evidence="1 4">
    <name type="scientific">Mycobacterium tuberculosis</name>
    <dbReference type="NCBI Taxonomy" id="1773"/>
    <lineage>
        <taxon>Bacteria</taxon>
        <taxon>Bacillati</taxon>
        <taxon>Actinomycetota</taxon>
        <taxon>Actinomycetes</taxon>
        <taxon>Mycobacteriales</taxon>
        <taxon>Mycobacteriaceae</taxon>
        <taxon>Mycobacterium</taxon>
        <taxon>Mycobacterium tuberculosis complex</taxon>
    </lineage>
</organism>
<gene>
    <name evidence="1" type="ORF">ERS007720_03067</name>
    <name evidence="2" type="ORF">ERS007739_00879</name>
</gene>
<dbReference type="Proteomes" id="UP000044938">
    <property type="component" value="Unassembled WGS sequence"/>
</dbReference>
<reference evidence="3 4" key="1">
    <citation type="submission" date="2015-03" db="EMBL/GenBank/DDBJ databases">
        <authorList>
            <consortium name="Pathogen Informatics"/>
        </authorList>
    </citation>
    <scope>NUCLEOTIDE SEQUENCE [LARGE SCALE GENOMIC DNA]</scope>
    <source>
        <strain evidence="1 4">M09401471</strain>
        <strain evidence="3">N09902308</strain>
    </source>
</reference>
<evidence type="ECO:0000313" key="1">
    <source>
        <dbReference type="EMBL" id="COW67732.1"/>
    </source>
</evidence>
<proteinExistence type="predicted"/>
<sequence length="57" mass="6039">MRDTLSSAANDARVARLRGVGLTFGEGTADPRARNIVGRLATVGFDVGDDPSFMNRS</sequence>
<dbReference type="EMBL" id="CSBK01000289">
    <property type="protein sequence ID" value="COX21497.1"/>
    <property type="molecule type" value="Genomic_DNA"/>
</dbReference>